<dbReference type="AlphaFoldDB" id="A0A0C3CF63"/>
<dbReference type="Gene3D" id="1.10.3290.10">
    <property type="entry name" value="Fido-like domain"/>
    <property type="match status" value="1"/>
</dbReference>
<sequence length="321" mass="36856">MTIRADDIYREYARDQDPQKLFEKATQWISTIQLTPLDDEKQELVSKEIHEAMLRAIFGSNMIERAGLGLDITIYLCRKIFSGEDIGEISERDASYQDTLLELYHKQPELRHESVQYVLRGRNEIVQHAKAFQYIIHAFVTEKQDLTEDLIKETHRILTKNVPVIQPDGRPDIPPEEYGGIYRTVIVGAGSTNFTVPKFVPTKMKEMCEALKQELAAAEERGTIDPFSIATKYSLEFVQIHPFLDGNGRCCRMILNAILCRYAGVIVPIGEEGEERKEYMDIKRRSSNMEGHGEYAMFVLQRAVTRIRELKKKLAGKGNVR</sequence>
<proteinExistence type="predicted"/>
<name>A0A0C3CF63_OIDMZ</name>
<dbReference type="PANTHER" id="PTHR13504:SF38">
    <property type="entry name" value="FIDO DOMAIN-CONTAINING PROTEIN"/>
    <property type="match status" value="1"/>
</dbReference>
<dbReference type="PROSITE" id="PS51459">
    <property type="entry name" value="FIDO"/>
    <property type="match status" value="1"/>
</dbReference>
<keyword evidence="5" id="KW-1185">Reference proteome</keyword>
<keyword evidence="2" id="KW-0067">ATP-binding</keyword>
<dbReference type="InterPro" id="IPR003812">
    <property type="entry name" value="Fido"/>
</dbReference>
<evidence type="ECO:0000313" key="5">
    <source>
        <dbReference type="Proteomes" id="UP000054321"/>
    </source>
</evidence>
<evidence type="ECO:0000259" key="3">
    <source>
        <dbReference type="PROSITE" id="PS51459"/>
    </source>
</evidence>
<dbReference type="PANTHER" id="PTHR13504">
    <property type="entry name" value="FIDO DOMAIN-CONTAINING PROTEIN DDB_G0283145"/>
    <property type="match status" value="1"/>
</dbReference>
<organism evidence="4 5">
    <name type="scientific">Oidiodendron maius (strain Zn)</name>
    <dbReference type="NCBI Taxonomy" id="913774"/>
    <lineage>
        <taxon>Eukaryota</taxon>
        <taxon>Fungi</taxon>
        <taxon>Dikarya</taxon>
        <taxon>Ascomycota</taxon>
        <taxon>Pezizomycotina</taxon>
        <taxon>Leotiomycetes</taxon>
        <taxon>Leotiomycetes incertae sedis</taxon>
        <taxon>Myxotrichaceae</taxon>
        <taxon>Oidiodendron</taxon>
    </lineage>
</organism>
<feature type="domain" description="Fido" evidence="3">
    <location>
        <begin position="146"/>
        <end position="301"/>
    </location>
</feature>
<dbReference type="OrthoDB" id="439046at2759"/>
<dbReference type="InterPro" id="IPR040198">
    <property type="entry name" value="Fido_containing"/>
</dbReference>
<dbReference type="InterPro" id="IPR036597">
    <property type="entry name" value="Fido-like_dom_sf"/>
</dbReference>
<protein>
    <recommendedName>
        <fullName evidence="3">Fido domain-containing protein</fullName>
    </recommendedName>
</protein>
<dbReference type="Proteomes" id="UP000054321">
    <property type="component" value="Unassembled WGS sequence"/>
</dbReference>
<reference evidence="5" key="2">
    <citation type="submission" date="2015-01" db="EMBL/GenBank/DDBJ databases">
        <title>Evolutionary Origins and Diversification of the Mycorrhizal Mutualists.</title>
        <authorList>
            <consortium name="DOE Joint Genome Institute"/>
            <consortium name="Mycorrhizal Genomics Consortium"/>
            <person name="Kohler A."/>
            <person name="Kuo A."/>
            <person name="Nagy L.G."/>
            <person name="Floudas D."/>
            <person name="Copeland A."/>
            <person name="Barry K.W."/>
            <person name="Cichocki N."/>
            <person name="Veneault-Fourrey C."/>
            <person name="LaButti K."/>
            <person name="Lindquist E.A."/>
            <person name="Lipzen A."/>
            <person name="Lundell T."/>
            <person name="Morin E."/>
            <person name="Murat C."/>
            <person name="Riley R."/>
            <person name="Ohm R."/>
            <person name="Sun H."/>
            <person name="Tunlid A."/>
            <person name="Henrissat B."/>
            <person name="Grigoriev I.V."/>
            <person name="Hibbett D.S."/>
            <person name="Martin F."/>
        </authorList>
    </citation>
    <scope>NUCLEOTIDE SEQUENCE [LARGE SCALE GENOMIC DNA]</scope>
    <source>
        <strain evidence="5">Zn</strain>
    </source>
</reference>
<evidence type="ECO:0000256" key="1">
    <source>
        <dbReference type="PIRSR" id="PIRSR640198-1"/>
    </source>
</evidence>
<gene>
    <name evidence="4" type="ORF">OIDMADRAFT_204431</name>
</gene>
<dbReference type="InParanoid" id="A0A0C3CF63"/>
<dbReference type="Pfam" id="PF02661">
    <property type="entry name" value="Fic"/>
    <property type="match status" value="1"/>
</dbReference>
<feature type="active site" evidence="1">
    <location>
        <position position="241"/>
    </location>
</feature>
<feature type="binding site" evidence="2">
    <location>
        <begin position="245"/>
        <end position="252"/>
    </location>
    <ligand>
        <name>ATP</name>
        <dbReference type="ChEBI" id="CHEBI:30616"/>
    </ligand>
</feature>
<reference evidence="4 5" key="1">
    <citation type="submission" date="2014-04" db="EMBL/GenBank/DDBJ databases">
        <authorList>
            <consortium name="DOE Joint Genome Institute"/>
            <person name="Kuo A."/>
            <person name="Martino E."/>
            <person name="Perotto S."/>
            <person name="Kohler A."/>
            <person name="Nagy L.G."/>
            <person name="Floudas D."/>
            <person name="Copeland A."/>
            <person name="Barry K.W."/>
            <person name="Cichocki N."/>
            <person name="Veneault-Fourrey C."/>
            <person name="LaButti K."/>
            <person name="Lindquist E.A."/>
            <person name="Lipzen A."/>
            <person name="Lundell T."/>
            <person name="Morin E."/>
            <person name="Murat C."/>
            <person name="Sun H."/>
            <person name="Tunlid A."/>
            <person name="Henrissat B."/>
            <person name="Grigoriev I.V."/>
            <person name="Hibbett D.S."/>
            <person name="Martin F."/>
            <person name="Nordberg H.P."/>
            <person name="Cantor M.N."/>
            <person name="Hua S.X."/>
        </authorList>
    </citation>
    <scope>NUCLEOTIDE SEQUENCE [LARGE SCALE GENOMIC DNA]</scope>
    <source>
        <strain evidence="4 5">Zn</strain>
    </source>
</reference>
<evidence type="ECO:0000256" key="2">
    <source>
        <dbReference type="PIRSR" id="PIRSR640198-2"/>
    </source>
</evidence>
<dbReference type="EMBL" id="KN832882">
    <property type="protein sequence ID" value="KIM97578.1"/>
    <property type="molecule type" value="Genomic_DNA"/>
</dbReference>
<dbReference type="STRING" id="913774.A0A0C3CF63"/>
<dbReference type="SUPFAM" id="SSF140931">
    <property type="entry name" value="Fic-like"/>
    <property type="match status" value="1"/>
</dbReference>
<keyword evidence="2" id="KW-0547">Nucleotide-binding</keyword>
<dbReference type="GO" id="GO:0005524">
    <property type="term" value="F:ATP binding"/>
    <property type="evidence" value="ECO:0007669"/>
    <property type="project" value="UniProtKB-KW"/>
</dbReference>
<dbReference type="HOGENOM" id="CLU_053737_0_0_1"/>
<accession>A0A0C3CF63</accession>
<evidence type="ECO:0000313" key="4">
    <source>
        <dbReference type="EMBL" id="KIM97578.1"/>
    </source>
</evidence>